<evidence type="ECO:0000256" key="6">
    <source>
        <dbReference type="SAM" id="Phobius"/>
    </source>
</evidence>
<evidence type="ECO:0000256" key="5">
    <source>
        <dbReference type="ARBA" id="ARBA00049660"/>
    </source>
</evidence>
<keyword evidence="8" id="KW-1185">Reference proteome</keyword>
<dbReference type="InterPro" id="IPR024002">
    <property type="entry name" value="For/NO2_transpt_CS"/>
</dbReference>
<evidence type="ECO:0000313" key="8">
    <source>
        <dbReference type="Proteomes" id="UP001431199"/>
    </source>
</evidence>
<sequence>MHSPLEIAKSYIEIGIHKSNLPIFKMILLGFFAGMFIGFAGIGSTVAASSISVASVAKLVGAMVFPAGMAMVLVAGSELFTGNNLIILSVLAGKNSVWKMLKNWLFVYIGNFIGTSFVAVLVVYGHTPNLFQGDLAGAIVNAAKARTDLAVSDSFVRGILCNILVCIAIWMSFAAKRVSGKLMTSFWPVMIFVLCGFEHCIADMYFGVAGLLTASEYGITADGLTWFNFLVNNLIPVTLGNIVGGAGIVGCGYYMAFLHKSPLSGETAEKEAKDIDIAEEY</sequence>
<dbReference type="Gene3D" id="1.20.1080.10">
    <property type="entry name" value="Glycerol uptake facilitator protein"/>
    <property type="match status" value="1"/>
</dbReference>
<proteinExistence type="inferred from homology"/>
<feature type="transmembrane region" description="Helical" evidence="6">
    <location>
        <begin position="186"/>
        <end position="214"/>
    </location>
</feature>
<comment type="caution">
    <text evidence="7">The sequence shown here is derived from an EMBL/GenBank/DDBJ whole genome shotgun (WGS) entry which is preliminary data.</text>
</comment>
<name>A0ABT2M416_9FIRM</name>
<accession>A0ABT2M416</accession>
<protein>
    <submittedName>
        <fullName evidence="7">Formate/nitrite transporter family protein</fullName>
    </submittedName>
</protein>
<feature type="transmembrane region" description="Helical" evidence="6">
    <location>
        <begin position="63"/>
        <end position="92"/>
    </location>
</feature>
<dbReference type="InterPro" id="IPR023271">
    <property type="entry name" value="Aquaporin-like"/>
</dbReference>
<keyword evidence="4 6" id="KW-0472">Membrane</keyword>
<evidence type="ECO:0000256" key="4">
    <source>
        <dbReference type="ARBA" id="ARBA00023136"/>
    </source>
</evidence>
<organism evidence="7 8">
    <name type="scientific">Eubacterium album</name>
    <dbReference type="NCBI Taxonomy" id="2978477"/>
    <lineage>
        <taxon>Bacteria</taxon>
        <taxon>Bacillati</taxon>
        <taxon>Bacillota</taxon>
        <taxon>Clostridia</taxon>
        <taxon>Eubacteriales</taxon>
        <taxon>Eubacteriaceae</taxon>
        <taxon>Eubacterium</taxon>
    </lineage>
</organism>
<evidence type="ECO:0000256" key="1">
    <source>
        <dbReference type="ARBA" id="ARBA00004141"/>
    </source>
</evidence>
<feature type="transmembrane region" description="Helical" evidence="6">
    <location>
        <begin position="27"/>
        <end position="51"/>
    </location>
</feature>
<dbReference type="Pfam" id="PF01226">
    <property type="entry name" value="Form_Nir_trans"/>
    <property type="match status" value="1"/>
</dbReference>
<dbReference type="EMBL" id="JAODBU010000007">
    <property type="protein sequence ID" value="MCT7399008.1"/>
    <property type="molecule type" value="Genomic_DNA"/>
</dbReference>
<dbReference type="RefSeq" id="WP_260978698.1">
    <property type="nucleotide sequence ID" value="NZ_JAODBU010000007.1"/>
</dbReference>
<dbReference type="PROSITE" id="PS01005">
    <property type="entry name" value="FORMATE_NITRITE_TP_1"/>
    <property type="match status" value="1"/>
</dbReference>
<evidence type="ECO:0000256" key="3">
    <source>
        <dbReference type="ARBA" id="ARBA00022989"/>
    </source>
</evidence>
<gene>
    <name evidence="7" type="ORF">N5B56_07930</name>
</gene>
<feature type="transmembrane region" description="Helical" evidence="6">
    <location>
        <begin position="234"/>
        <end position="256"/>
    </location>
</feature>
<comment type="subcellular location">
    <subcellularLocation>
        <location evidence="1">Membrane</location>
        <topology evidence="1">Multi-pass membrane protein</topology>
    </subcellularLocation>
</comment>
<keyword evidence="2 6" id="KW-0812">Transmembrane</keyword>
<keyword evidence="3 6" id="KW-1133">Transmembrane helix</keyword>
<dbReference type="PANTHER" id="PTHR30520:SF6">
    <property type="entry name" value="FORMATE_NITRATE FAMILY TRANSPORTER (EUROFUNG)"/>
    <property type="match status" value="1"/>
</dbReference>
<evidence type="ECO:0000313" key="7">
    <source>
        <dbReference type="EMBL" id="MCT7399008.1"/>
    </source>
</evidence>
<feature type="transmembrane region" description="Helical" evidence="6">
    <location>
        <begin position="104"/>
        <end position="125"/>
    </location>
</feature>
<dbReference type="InterPro" id="IPR000292">
    <property type="entry name" value="For/NO2_transpt"/>
</dbReference>
<reference evidence="7" key="1">
    <citation type="submission" date="2022-09" db="EMBL/GenBank/DDBJ databases">
        <title>Eubacterium sp. LFL-14 isolated from human feces.</title>
        <authorList>
            <person name="Liu F."/>
        </authorList>
    </citation>
    <scope>NUCLEOTIDE SEQUENCE</scope>
    <source>
        <strain evidence="7">LFL-14</strain>
    </source>
</reference>
<dbReference type="PANTHER" id="PTHR30520">
    <property type="entry name" value="FORMATE TRANSPORTER-RELATED"/>
    <property type="match status" value="1"/>
</dbReference>
<evidence type="ECO:0000256" key="2">
    <source>
        <dbReference type="ARBA" id="ARBA00022692"/>
    </source>
</evidence>
<feature type="transmembrane region" description="Helical" evidence="6">
    <location>
        <begin position="155"/>
        <end position="174"/>
    </location>
</feature>
<dbReference type="Proteomes" id="UP001431199">
    <property type="component" value="Unassembled WGS sequence"/>
</dbReference>
<comment type="similarity">
    <text evidence="5">Belongs to the FNT transporter (TC 1.A.16) family.</text>
</comment>